<gene>
    <name evidence="1" type="ORF">B0T20DRAFT_351096</name>
</gene>
<dbReference type="AlphaFoldDB" id="A0AAE0UD71"/>
<comment type="caution">
    <text evidence="1">The sequence shown here is derived from an EMBL/GenBank/DDBJ whole genome shotgun (WGS) entry which is preliminary data.</text>
</comment>
<accession>A0AAE0UD71</accession>
<evidence type="ECO:0000313" key="2">
    <source>
        <dbReference type="Proteomes" id="UP001281003"/>
    </source>
</evidence>
<feature type="non-terminal residue" evidence="1">
    <location>
        <position position="410"/>
    </location>
</feature>
<name>A0AAE0UD71_SORBR</name>
<protein>
    <submittedName>
        <fullName evidence="1">Uncharacterized protein</fullName>
    </submittedName>
</protein>
<proteinExistence type="predicted"/>
<dbReference type="EMBL" id="JAUTDP010000005">
    <property type="protein sequence ID" value="KAK3399129.1"/>
    <property type="molecule type" value="Genomic_DNA"/>
</dbReference>
<keyword evidence="2" id="KW-1185">Reference proteome</keyword>
<sequence>LKFRGYVLGHPQFSADEQAALKIESVAAFHQAWSDTVKWKIATEERRKHGSRRVGKFAQDFVVAASDIMSYMGPILNLIRDIGAPFGGMAIGTVSFLFTVQKAIVKVRKTGEETLNKNVAVIKELYDAAARDRLSVLRRLLGLQVYEAKEKNYELLLEYEADHKYFTGNEKKRVETMNEAALEDLEKDQRWIDWRTSPKSSLLFMAGFNHNVGFEQCWLSPAAIHLVKTLYDEPPGNPDIYAFYILGIRPGQRNGEHITQVLSHIMIQLLMQNIRALQDGNRWEDLQGAFEEHATVVDAAMKDPKNVFKTRKNMEVAQSATLKVLNLFSHDGPQEQRTLWIVLDRVDRVKEPPVRLLEVLEYLIVKAKVKVKILVVVNGWDWKHLPSYIASLAEKREEGVIVYEGRQKRR</sequence>
<reference evidence="1" key="2">
    <citation type="submission" date="2023-07" db="EMBL/GenBank/DDBJ databases">
        <authorList>
            <consortium name="Lawrence Berkeley National Laboratory"/>
            <person name="Haridas S."/>
            <person name="Hensen N."/>
            <person name="Bonometti L."/>
            <person name="Westerberg I."/>
            <person name="Brannstrom I.O."/>
            <person name="Guillou S."/>
            <person name="Cros-Aarteil S."/>
            <person name="Calhoun S."/>
            <person name="Kuo A."/>
            <person name="Mondo S."/>
            <person name="Pangilinan J."/>
            <person name="Riley R."/>
            <person name="LaButti K."/>
            <person name="Andreopoulos B."/>
            <person name="Lipzen A."/>
            <person name="Chen C."/>
            <person name="Yanf M."/>
            <person name="Daum C."/>
            <person name="Ng V."/>
            <person name="Clum A."/>
            <person name="Steindorff A."/>
            <person name="Ohm R."/>
            <person name="Martin F."/>
            <person name="Silar P."/>
            <person name="Natvig D."/>
            <person name="Lalanne C."/>
            <person name="Gautier V."/>
            <person name="Ament-velasquez S.L."/>
            <person name="Kruys A."/>
            <person name="Hutchinson M.I."/>
            <person name="Powell A.J."/>
            <person name="Barry K."/>
            <person name="Miller A.N."/>
            <person name="Grigoriev I.V."/>
            <person name="Debuchy R."/>
            <person name="Gladieux P."/>
            <person name="Thoren M.H."/>
            <person name="Johannesson H."/>
        </authorList>
    </citation>
    <scope>NUCLEOTIDE SEQUENCE</scope>
    <source>
        <strain evidence="1">FGSC 1904</strain>
    </source>
</reference>
<reference evidence="1" key="1">
    <citation type="journal article" date="2023" name="Mol. Phylogenet. Evol.">
        <title>Genome-scale phylogeny and comparative genomics of the fungal order Sordariales.</title>
        <authorList>
            <person name="Hensen N."/>
            <person name="Bonometti L."/>
            <person name="Westerberg I."/>
            <person name="Brannstrom I.O."/>
            <person name="Guillou S."/>
            <person name="Cros-Aarteil S."/>
            <person name="Calhoun S."/>
            <person name="Haridas S."/>
            <person name="Kuo A."/>
            <person name="Mondo S."/>
            <person name="Pangilinan J."/>
            <person name="Riley R."/>
            <person name="LaButti K."/>
            <person name="Andreopoulos B."/>
            <person name="Lipzen A."/>
            <person name="Chen C."/>
            <person name="Yan M."/>
            <person name="Daum C."/>
            <person name="Ng V."/>
            <person name="Clum A."/>
            <person name="Steindorff A."/>
            <person name="Ohm R.A."/>
            <person name="Martin F."/>
            <person name="Silar P."/>
            <person name="Natvig D.O."/>
            <person name="Lalanne C."/>
            <person name="Gautier V."/>
            <person name="Ament-Velasquez S.L."/>
            <person name="Kruys A."/>
            <person name="Hutchinson M.I."/>
            <person name="Powell A.J."/>
            <person name="Barry K."/>
            <person name="Miller A.N."/>
            <person name="Grigoriev I.V."/>
            <person name="Debuchy R."/>
            <person name="Gladieux P."/>
            <person name="Hiltunen Thoren M."/>
            <person name="Johannesson H."/>
        </authorList>
    </citation>
    <scope>NUCLEOTIDE SEQUENCE</scope>
    <source>
        <strain evidence="1">FGSC 1904</strain>
    </source>
</reference>
<organism evidence="1 2">
    <name type="scientific">Sordaria brevicollis</name>
    <dbReference type="NCBI Taxonomy" id="83679"/>
    <lineage>
        <taxon>Eukaryota</taxon>
        <taxon>Fungi</taxon>
        <taxon>Dikarya</taxon>
        <taxon>Ascomycota</taxon>
        <taxon>Pezizomycotina</taxon>
        <taxon>Sordariomycetes</taxon>
        <taxon>Sordariomycetidae</taxon>
        <taxon>Sordariales</taxon>
        <taxon>Sordariaceae</taxon>
        <taxon>Sordaria</taxon>
    </lineage>
</organism>
<evidence type="ECO:0000313" key="1">
    <source>
        <dbReference type="EMBL" id="KAK3399129.1"/>
    </source>
</evidence>
<dbReference type="Proteomes" id="UP001281003">
    <property type="component" value="Unassembled WGS sequence"/>
</dbReference>